<proteinExistence type="inferred from homology"/>
<dbReference type="GO" id="GO:0005794">
    <property type="term" value="C:Golgi apparatus"/>
    <property type="evidence" value="ECO:0007669"/>
    <property type="project" value="UniProtKB-SubCell"/>
</dbReference>
<gene>
    <name evidence="11" type="primary">LOC100897807</name>
</gene>
<dbReference type="PANTHER" id="PTHR23249:SF15">
    <property type="entry name" value="TRAFFICKING PROTEIN PARTICLE COMPLEX SUBUNIT 4"/>
    <property type="match status" value="1"/>
</dbReference>
<dbReference type="InterPro" id="IPR007233">
    <property type="entry name" value="TRAPPC"/>
</dbReference>
<evidence type="ECO:0000256" key="2">
    <source>
        <dbReference type="ARBA" id="ARBA00022448"/>
    </source>
</evidence>
<dbReference type="GO" id="GO:0005783">
    <property type="term" value="C:endoplasmic reticulum"/>
    <property type="evidence" value="ECO:0007669"/>
    <property type="project" value="UniProtKB-SubCell"/>
</dbReference>
<evidence type="ECO:0000256" key="1">
    <source>
        <dbReference type="ARBA" id="ARBA00004555"/>
    </source>
</evidence>
<evidence type="ECO:0000256" key="4">
    <source>
        <dbReference type="ARBA" id="ARBA00022892"/>
    </source>
</evidence>
<dbReference type="Pfam" id="PF04099">
    <property type="entry name" value="Sybindin"/>
    <property type="match status" value="1"/>
</dbReference>
<keyword evidence="4 9" id="KW-0931">ER-Golgi transport</keyword>
<evidence type="ECO:0000256" key="7">
    <source>
        <dbReference type="ARBA" id="ARBA00046052"/>
    </source>
</evidence>
<evidence type="ECO:0000313" key="10">
    <source>
        <dbReference type="Proteomes" id="UP000694867"/>
    </source>
</evidence>
<dbReference type="Gene3D" id="3.30.450.70">
    <property type="match status" value="1"/>
</dbReference>
<dbReference type="GO" id="GO:0006888">
    <property type="term" value="P:endoplasmic reticulum to Golgi vesicle-mediated transport"/>
    <property type="evidence" value="ECO:0007669"/>
    <property type="project" value="UniProtKB-UniRule"/>
</dbReference>
<keyword evidence="10" id="KW-1185">Reference proteome</keyword>
<name>A0AAJ6QMR3_9ACAR</name>
<dbReference type="GeneID" id="100897807"/>
<protein>
    <recommendedName>
        <fullName evidence="9">Trafficking protein particle complex subunit</fullName>
    </recommendedName>
</protein>
<dbReference type="KEGG" id="goe:100897807"/>
<comment type="similarity">
    <text evidence="6">Belongs to the TRAPP small subunits family. TRAPPC4 subfamily.</text>
</comment>
<dbReference type="InterPro" id="IPR011012">
    <property type="entry name" value="Longin-like_dom_sf"/>
</dbReference>
<dbReference type="CTD" id="34197"/>
<evidence type="ECO:0000256" key="3">
    <source>
        <dbReference type="ARBA" id="ARBA00022824"/>
    </source>
</evidence>
<dbReference type="AlphaFoldDB" id="A0AAJ6QMR3"/>
<evidence type="ECO:0000256" key="9">
    <source>
        <dbReference type="RuleBase" id="RU366065"/>
    </source>
</evidence>
<evidence type="ECO:0000256" key="8">
    <source>
        <dbReference type="ARBA" id="ARBA00046941"/>
    </source>
</evidence>
<dbReference type="PANTHER" id="PTHR23249">
    <property type="entry name" value="TRAFFICKING PROTEIN PARTICLE COMPLEX SUBUNIT"/>
    <property type="match status" value="1"/>
</dbReference>
<sequence length="215" mass="24563">MGIQSIYIVNKSGGLIYHWDAPLAVLEVEKTFRYPLDIQLAIKRDVIHRWRVTFGERDGIKVGYTILAINGIPAEGLKLQDGREIGDVLEKQENYPINIKFGKIRPSLNERMFFASTFHSLFAIASQLSPEPKSSGIEVLETDTFKLYCYQTVTGIKFMAVADPRQSNVDALLRKIFEIYADYGLKNPFYALEQPIRCELFDIHLQQAVEGIDRM</sequence>
<comment type="function">
    <text evidence="7">Core component of the TRAPP complexes which has a function of guanine nucleotide exchange factor activity for Rab1 GTPase. Plays a role in vesicular transport from endoplasmic reticulum to Golgi and autophagy. May play a role in dendrite postsynaptic membrane trafficking.</text>
</comment>
<reference evidence="11" key="1">
    <citation type="submission" date="2025-08" db="UniProtKB">
        <authorList>
            <consortium name="RefSeq"/>
        </authorList>
    </citation>
    <scope>IDENTIFICATION</scope>
</reference>
<organism evidence="10 11">
    <name type="scientific">Galendromus occidentalis</name>
    <name type="common">western predatory mite</name>
    <dbReference type="NCBI Taxonomy" id="34638"/>
    <lineage>
        <taxon>Eukaryota</taxon>
        <taxon>Metazoa</taxon>
        <taxon>Ecdysozoa</taxon>
        <taxon>Arthropoda</taxon>
        <taxon>Chelicerata</taxon>
        <taxon>Arachnida</taxon>
        <taxon>Acari</taxon>
        <taxon>Parasitiformes</taxon>
        <taxon>Mesostigmata</taxon>
        <taxon>Gamasina</taxon>
        <taxon>Phytoseioidea</taxon>
        <taxon>Phytoseiidae</taxon>
        <taxon>Typhlodrominae</taxon>
        <taxon>Galendromus</taxon>
    </lineage>
</organism>
<evidence type="ECO:0000313" key="11">
    <source>
        <dbReference type="RefSeq" id="XP_003737931.1"/>
    </source>
</evidence>
<dbReference type="Gene3D" id="2.30.42.40">
    <property type="match status" value="1"/>
</dbReference>
<evidence type="ECO:0000256" key="5">
    <source>
        <dbReference type="ARBA" id="ARBA00023034"/>
    </source>
</evidence>
<dbReference type="GO" id="GO:0030008">
    <property type="term" value="C:TRAPP complex"/>
    <property type="evidence" value="ECO:0007669"/>
    <property type="project" value="UniProtKB-UniRule"/>
</dbReference>
<dbReference type="SMART" id="SM01399">
    <property type="entry name" value="Sybindin"/>
    <property type="match status" value="1"/>
</dbReference>
<keyword evidence="2 9" id="KW-0813">Transport</keyword>
<accession>A0AAJ6QMR3</accession>
<keyword evidence="3 9" id="KW-0256">Endoplasmic reticulum</keyword>
<comment type="subunit">
    <text evidence="8">Component of the multisubunit TRAPP (transport protein particle) complex, which includes at least TRAPPC2, TRAPPC2L, TRAPPC3, TRAPPC3L, TRAPPC4, TRAPPC5, TRAPPC8, TRAPPC9, TRAPPC10, TRAPPC11 and TRAPPC12. Interacts with SDC2.</text>
</comment>
<keyword evidence="5 9" id="KW-0333">Golgi apparatus</keyword>
<evidence type="ECO:0000256" key="6">
    <source>
        <dbReference type="ARBA" id="ARBA00038179"/>
    </source>
</evidence>
<comment type="subunit">
    <text evidence="9">Part of the multisubunit transport protein particle (TRAPP) complex.</text>
</comment>
<dbReference type="CDD" id="cd14856">
    <property type="entry name" value="TRAPPC4_synbindin"/>
    <property type="match status" value="1"/>
</dbReference>
<dbReference type="Proteomes" id="UP000694867">
    <property type="component" value="Unplaced"/>
</dbReference>
<dbReference type="RefSeq" id="XP_003737931.1">
    <property type="nucleotide sequence ID" value="XM_003737883.1"/>
</dbReference>
<comment type="subcellular location">
    <subcellularLocation>
        <location evidence="9">Endoplasmic reticulum</location>
    </subcellularLocation>
    <subcellularLocation>
        <location evidence="9">Golgi apparatus</location>
        <location evidence="9">cis-Golgi network</location>
    </subcellularLocation>
    <subcellularLocation>
        <location evidence="1">Golgi apparatus</location>
    </subcellularLocation>
</comment>
<dbReference type="SUPFAM" id="SSF64356">
    <property type="entry name" value="SNARE-like"/>
    <property type="match status" value="1"/>
</dbReference>